<evidence type="ECO:0000313" key="2">
    <source>
        <dbReference type="EMBL" id="AHE53549.1"/>
    </source>
</evidence>
<protein>
    <submittedName>
        <fullName evidence="2">Uncharacterized protein</fullName>
    </submittedName>
</protein>
<dbReference type="EMBL" id="CP006644">
    <property type="protein sequence ID" value="AHE53549.1"/>
    <property type="molecule type" value="Genomic_DNA"/>
</dbReference>
<proteinExistence type="predicted"/>
<dbReference type="AlphaFoldDB" id="W0A6J1"/>
<dbReference type="OrthoDB" id="7586254at2"/>
<dbReference type="Proteomes" id="UP000018851">
    <property type="component" value="Chromosome"/>
</dbReference>
<evidence type="ECO:0000256" key="1">
    <source>
        <dbReference type="SAM" id="MobiDB-lite"/>
    </source>
</evidence>
<dbReference type="HOGENOM" id="CLU_2540856_0_0_5"/>
<dbReference type="RefSeq" id="WP_025291804.1">
    <property type="nucleotide sequence ID" value="NZ_CP006644.1"/>
</dbReference>
<sequence>MDNPEISYLLRRCCSHRALARVTACPEAHYVHQDFVRRYQHRLLAVRRARDDTAGMSGAAGGMMSPLDALAQQPPSGNFMHVQ</sequence>
<reference evidence="2 3" key="1">
    <citation type="submission" date="2013-07" db="EMBL/GenBank/DDBJ databases">
        <title>Completed genome of Sphingomonas sanxanigenens NX02.</title>
        <authorList>
            <person name="Ma T."/>
            <person name="Huang H."/>
            <person name="Wu M."/>
            <person name="Li X."/>
            <person name="Li G."/>
        </authorList>
    </citation>
    <scope>NUCLEOTIDE SEQUENCE [LARGE SCALE GENOMIC DNA]</scope>
    <source>
        <strain evidence="2 3">NX02</strain>
    </source>
</reference>
<organism evidence="2 3">
    <name type="scientific">Sphingomonas sanxanigenens DSM 19645 = NX02</name>
    <dbReference type="NCBI Taxonomy" id="1123269"/>
    <lineage>
        <taxon>Bacteria</taxon>
        <taxon>Pseudomonadati</taxon>
        <taxon>Pseudomonadota</taxon>
        <taxon>Alphaproteobacteria</taxon>
        <taxon>Sphingomonadales</taxon>
        <taxon>Sphingomonadaceae</taxon>
        <taxon>Sphingomonas</taxon>
    </lineage>
</organism>
<feature type="region of interest" description="Disordered" evidence="1">
    <location>
        <begin position="57"/>
        <end position="83"/>
    </location>
</feature>
<dbReference type="STRING" id="1123269.NX02_09140"/>
<dbReference type="PATRIC" id="fig|1123269.5.peg.1791"/>
<name>W0A6J1_9SPHN</name>
<accession>W0A6J1</accession>
<evidence type="ECO:0000313" key="3">
    <source>
        <dbReference type="Proteomes" id="UP000018851"/>
    </source>
</evidence>
<keyword evidence="3" id="KW-1185">Reference proteome</keyword>
<gene>
    <name evidence="2" type="ORF">NX02_09140</name>
</gene>
<dbReference type="KEGG" id="ssan:NX02_09140"/>